<feature type="domain" description="DUF4200" evidence="5">
    <location>
        <begin position="138"/>
        <end position="256"/>
    </location>
</feature>
<proteinExistence type="predicted"/>
<feature type="coiled-coil region" evidence="3">
    <location>
        <begin position="621"/>
        <end position="684"/>
    </location>
</feature>
<dbReference type="Proteomes" id="UP000248483">
    <property type="component" value="Unplaced"/>
</dbReference>
<dbReference type="InParanoid" id="A0A7F8K4A1"/>
<keyword evidence="7" id="KW-0282">Flagellum</keyword>
<evidence type="ECO:0000256" key="1">
    <source>
        <dbReference type="ARBA" id="ARBA00023054"/>
    </source>
</evidence>
<organism evidence="6 7">
    <name type="scientific">Delphinapterus leucas</name>
    <name type="common">Beluga whale</name>
    <dbReference type="NCBI Taxonomy" id="9749"/>
    <lineage>
        <taxon>Eukaryota</taxon>
        <taxon>Metazoa</taxon>
        <taxon>Chordata</taxon>
        <taxon>Craniata</taxon>
        <taxon>Vertebrata</taxon>
        <taxon>Euteleostomi</taxon>
        <taxon>Mammalia</taxon>
        <taxon>Eutheria</taxon>
        <taxon>Laurasiatheria</taxon>
        <taxon>Artiodactyla</taxon>
        <taxon>Whippomorpha</taxon>
        <taxon>Cetacea</taxon>
        <taxon>Odontoceti</taxon>
        <taxon>Monodontidae</taxon>
        <taxon>Delphinapterus</taxon>
    </lineage>
</organism>
<feature type="coiled-coil region" evidence="3">
    <location>
        <begin position="152"/>
        <end position="179"/>
    </location>
</feature>
<dbReference type="PANTHER" id="PTHR21683">
    <property type="entry name" value="COILED-COIL DOMAIN-CONTAINING PROTEIN 42 LIKE-2-LIKE-RELATED"/>
    <property type="match status" value="1"/>
</dbReference>
<dbReference type="CTD" id="348807"/>
<evidence type="ECO:0000256" key="2">
    <source>
        <dbReference type="ARBA" id="ARBA00023069"/>
    </source>
</evidence>
<dbReference type="PANTHER" id="PTHR21683:SF5">
    <property type="entry name" value="CILIA- AND FLAGELLA-ASSOCIATED PROTEIN 100"/>
    <property type="match status" value="1"/>
</dbReference>
<dbReference type="FunCoup" id="A0A7F8K4A1">
    <property type="interactions" value="95"/>
</dbReference>
<sequence>MASFSVRAPSFARMSKVLPPMVSKGISFNRSAIVPDQSANPFHVSGDLDFFLLRDQERNKSLSDREQKKQLRVHEKMTYSSNVAAKHASLRRELQLEDEVAEQGARAEQLRIFHEQTAWKLSMTRAERKMEPDNIHSYIAQKRQTFLLQYALDMKRNEIQRLERLAAKEEAELERAEKFLEKDAARFEEFLRENDRSSLQALRVAEKETKAKMETILEIRDLTTQIMIIKSEISKFEDTLQRYKIYKDFLYKLSPKEWLEGQERKRLALTRTREAVEASKENVLFSTLGDKGSRRERACRVPLEPVSSWLQAPSPARRAPPPGSAHTLLGELPALKANLPPAAEGDLGEGPGELCAPEPSESPPVLPVGPEIKGQTDLRGMWLPQVGGALLRAGADGQPSFASSRGAGPKEGHQAPAGAAAEAGPAQHCQPPGGPPAQWACQAGPQPSHPKPRPLLQSCPRSGEGTGALSSQAKLEPWLRFQHLPSGPGLQSRRCTAAEHPECGKELVGRGRAALGWGLTGPEGASCSLTGMRGASWVLTLSPWLPCDSWGPRGAQRHLLGNLRDRGGGEGRVSRPQASPTPCLRRACSTLPVQEDPESDGEELQLYFTEPQQLLDVFVKLEEQNLSLVQNTQEMEEALEELSFTLKNTQIRMDREVSQLKQWINTLRMSVAREEEMAAELELKARIFHFGEYKGDQEDRLLESLNRKVLDVYRHCVGSQQESSMGTVKMLATIEHQLNELLENLERVPQVRVEQAEKAKEKERRLRLREEKLMLQKQLQEERVQRAQARAQAEVKKKSGRRLVCRSRPPALQSKEAPRHELADKDKVEQLFFFT</sequence>
<dbReference type="InterPro" id="IPR025252">
    <property type="entry name" value="DUF4200"/>
</dbReference>
<feature type="region of interest" description="Disordered" evidence="4">
    <location>
        <begin position="338"/>
        <end position="373"/>
    </location>
</feature>
<evidence type="ECO:0000313" key="7">
    <source>
        <dbReference type="RefSeq" id="XP_030615270.1"/>
    </source>
</evidence>
<dbReference type="GO" id="GO:0036064">
    <property type="term" value="C:ciliary basal body"/>
    <property type="evidence" value="ECO:0007669"/>
    <property type="project" value="TreeGrafter"/>
</dbReference>
<protein>
    <submittedName>
        <fullName evidence="7">Cilia- and flagella-associated protein 100</fullName>
    </submittedName>
</protein>
<accession>A0A7F8K4A1</accession>
<dbReference type="InterPro" id="IPR051147">
    <property type="entry name" value="CFAP_domain-containing"/>
</dbReference>
<keyword evidence="6" id="KW-1185">Reference proteome</keyword>
<dbReference type="GeneID" id="111168824"/>
<keyword evidence="2" id="KW-0966">Cell projection</keyword>
<evidence type="ECO:0000256" key="3">
    <source>
        <dbReference type="SAM" id="Coils"/>
    </source>
</evidence>
<keyword evidence="1 3" id="KW-0175">Coiled coil</keyword>
<dbReference type="RefSeq" id="XP_030615270.1">
    <property type="nucleotide sequence ID" value="XM_030759410.1"/>
</dbReference>
<feature type="region of interest" description="Disordered" evidence="4">
    <location>
        <begin position="561"/>
        <end position="582"/>
    </location>
</feature>
<evidence type="ECO:0000259" key="5">
    <source>
        <dbReference type="Pfam" id="PF13863"/>
    </source>
</evidence>
<feature type="region of interest" description="Disordered" evidence="4">
    <location>
        <begin position="394"/>
        <end position="471"/>
    </location>
</feature>
<feature type="compositionally biased region" description="Low complexity" evidence="4">
    <location>
        <begin position="414"/>
        <end position="428"/>
    </location>
</feature>
<reference evidence="7" key="1">
    <citation type="submission" date="2025-08" db="UniProtKB">
        <authorList>
            <consortium name="RefSeq"/>
        </authorList>
    </citation>
    <scope>IDENTIFICATION</scope>
    <source>
        <tissue evidence="7">Blood</tissue>
    </source>
</reference>
<name>A0A7F8K4A1_DELLE</name>
<dbReference type="Pfam" id="PF13863">
    <property type="entry name" value="DUF4200"/>
    <property type="match status" value="1"/>
</dbReference>
<dbReference type="KEGG" id="dle:111168824"/>
<keyword evidence="2" id="KW-0969">Cilium</keyword>
<gene>
    <name evidence="7" type="primary">CFAP100</name>
</gene>
<dbReference type="AlphaFoldDB" id="A0A7F8K4A1"/>
<evidence type="ECO:0000313" key="6">
    <source>
        <dbReference type="Proteomes" id="UP000248483"/>
    </source>
</evidence>
<feature type="compositionally biased region" description="Basic and acidic residues" evidence="4">
    <location>
        <begin position="563"/>
        <end position="573"/>
    </location>
</feature>
<evidence type="ECO:0000256" key="4">
    <source>
        <dbReference type="SAM" id="MobiDB-lite"/>
    </source>
</evidence>
<feature type="coiled-coil region" evidence="3">
    <location>
        <begin position="751"/>
        <end position="797"/>
    </location>
</feature>